<dbReference type="Proteomes" id="UP001235269">
    <property type="component" value="Unassembled WGS sequence"/>
</dbReference>
<feature type="region of interest" description="Disordered" evidence="1">
    <location>
        <begin position="1"/>
        <end position="181"/>
    </location>
</feature>
<feature type="compositionally biased region" description="Low complexity" evidence="1">
    <location>
        <begin position="1"/>
        <end position="32"/>
    </location>
</feature>
<feature type="compositionally biased region" description="Polar residues" evidence="1">
    <location>
        <begin position="41"/>
        <end position="61"/>
    </location>
</feature>
<dbReference type="Gene3D" id="1.10.238.10">
    <property type="entry name" value="EF-hand"/>
    <property type="match status" value="1"/>
</dbReference>
<dbReference type="InterPro" id="IPR002048">
    <property type="entry name" value="EF_hand_dom"/>
</dbReference>
<proteinExistence type="predicted"/>
<dbReference type="Pfam" id="PF13202">
    <property type="entry name" value="EF-hand_5"/>
    <property type="match status" value="2"/>
</dbReference>
<protein>
    <submittedName>
        <fullName evidence="3">Ca2+-binding EF-hand superfamily protein</fullName>
    </submittedName>
</protein>
<feature type="compositionally biased region" description="Low complexity" evidence="1">
    <location>
        <begin position="160"/>
        <end position="169"/>
    </location>
</feature>
<name>A0ABU0IA84_9HYPH</name>
<dbReference type="InterPro" id="IPR018247">
    <property type="entry name" value="EF_Hand_1_Ca_BS"/>
</dbReference>
<comment type="caution">
    <text evidence="3">The sequence shown here is derived from an EMBL/GenBank/DDBJ whole genome shotgun (WGS) entry which is preliminary data.</text>
</comment>
<dbReference type="InterPro" id="IPR011992">
    <property type="entry name" value="EF-hand-dom_pair"/>
</dbReference>
<evidence type="ECO:0000313" key="3">
    <source>
        <dbReference type="EMBL" id="MDQ0454191.1"/>
    </source>
</evidence>
<organism evidence="3 4">
    <name type="scientific">Rhizobium paknamense</name>
    <dbReference type="NCBI Taxonomy" id="1206817"/>
    <lineage>
        <taxon>Bacteria</taxon>
        <taxon>Pseudomonadati</taxon>
        <taxon>Pseudomonadota</taxon>
        <taxon>Alphaproteobacteria</taxon>
        <taxon>Hyphomicrobiales</taxon>
        <taxon>Rhizobiaceae</taxon>
        <taxon>Rhizobium/Agrobacterium group</taxon>
        <taxon>Rhizobium</taxon>
    </lineage>
</organism>
<accession>A0ABU0IA84</accession>
<dbReference type="CDD" id="cd00051">
    <property type="entry name" value="EFh"/>
    <property type="match status" value="1"/>
</dbReference>
<dbReference type="RefSeq" id="WP_307156379.1">
    <property type="nucleotide sequence ID" value="NZ_JAUSWH010000001.1"/>
</dbReference>
<evidence type="ECO:0000259" key="2">
    <source>
        <dbReference type="PROSITE" id="PS50222"/>
    </source>
</evidence>
<evidence type="ECO:0000256" key="1">
    <source>
        <dbReference type="SAM" id="MobiDB-lite"/>
    </source>
</evidence>
<feature type="compositionally biased region" description="Basic and acidic residues" evidence="1">
    <location>
        <begin position="89"/>
        <end position="106"/>
    </location>
</feature>
<dbReference type="SUPFAM" id="SSF47473">
    <property type="entry name" value="EF-hand"/>
    <property type="match status" value="1"/>
</dbReference>
<reference evidence="3 4" key="1">
    <citation type="submission" date="2023-07" db="EMBL/GenBank/DDBJ databases">
        <title>Genomic Encyclopedia of Type Strains, Phase IV (KMG-IV): sequencing the most valuable type-strain genomes for metagenomic binning, comparative biology and taxonomic classification.</title>
        <authorList>
            <person name="Goeker M."/>
        </authorList>
    </citation>
    <scope>NUCLEOTIDE SEQUENCE [LARGE SCALE GENOMIC DNA]</scope>
    <source>
        <strain evidence="3 4">DSM 100301</strain>
    </source>
</reference>
<feature type="domain" description="EF-hand" evidence="2">
    <location>
        <begin position="84"/>
        <end position="119"/>
    </location>
</feature>
<keyword evidence="4" id="KW-1185">Reference proteome</keyword>
<dbReference type="PROSITE" id="PS50222">
    <property type="entry name" value="EF_HAND_2"/>
    <property type="match status" value="1"/>
</dbReference>
<evidence type="ECO:0000313" key="4">
    <source>
        <dbReference type="Proteomes" id="UP001235269"/>
    </source>
</evidence>
<sequence length="212" mass="21576">MTSVSSAATSILSSYTTSTSSLDTDGDGTVSSAELAAAGITRTQDPTVLTDSAATSATSQLSGDMALLLAGDDSSSTSSISSMPTPPSAEERFDSMDSDGDGKVTEEEFTAAAPEGVSEEQSAALFEKLDSEGTGYITEDQLAADQQQGGPQGGPPMPPSDMSLASSLTDDTDSDSDLLGMDDIFSQMRSVIEAYQANEASTATTTTTEQAA</sequence>
<dbReference type="PROSITE" id="PS00018">
    <property type="entry name" value="EF_HAND_1"/>
    <property type="match status" value="2"/>
</dbReference>
<dbReference type="EMBL" id="JAUSWH010000001">
    <property type="protein sequence ID" value="MDQ0454191.1"/>
    <property type="molecule type" value="Genomic_DNA"/>
</dbReference>
<gene>
    <name evidence="3" type="ORF">QO005_000506</name>
</gene>
<feature type="compositionally biased region" description="Low complexity" evidence="1">
    <location>
        <begin position="62"/>
        <end position="83"/>
    </location>
</feature>